<proteinExistence type="predicted"/>
<dbReference type="Gene3D" id="3.40.50.150">
    <property type="entry name" value="Vaccinia Virus protein VP39"/>
    <property type="match status" value="1"/>
</dbReference>
<keyword evidence="3" id="KW-1185">Reference proteome</keyword>
<evidence type="ECO:0000259" key="1">
    <source>
        <dbReference type="Pfam" id="PF05050"/>
    </source>
</evidence>
<dbReference type="GO" id="GO:0008168">
    <property type="term" value="F:methyltransferase activity"/>
    <property type="evidence" value="ECO:0007669"/>
    <property type="project" value="UniProtKB-KW"/>
</dbReference>
<dbReference type="PANTHER" id="PTHR34203">
    <property type="entry name" value="METHYLTRANSFERASE, FKBM FAMILY PROTEIN"/>
    <property type="match status" value="1"/>
</dbReference>
<dbReference type="SUPFAM" id="SSF53335">
    <property type="entry name" value="S-adenosyl-L-methionine-dependent methyltransferases"/>
    <property type="match status" value="1"/>
</dbReference>
<protein>
    <submittedName>
        <fullName evidence="2">S-adenosyl-L-methionine-dependent methyltransferase</fullName>
    </submittedName>
</protein>
<reference evidence="2 3" key="1">
    <citation type="journal article" date="2021" name="Sci. Rep.">
        <title>The genome of the diatom Chaetoceros tenuissimus carries an ancient integrated fragment of an extant virus.</title>
        <authorList>
            <person name="Hongo Y."/>
            <person name="Kimura K."/>
            <person name="Takaki Y."/>
            <person name="Yoshida Y."/>
            <person name="Baba S."/>
            <person name="Kobayashi G."/>
            <person name="Nagasaki K."/>
            <person name="Hano T."/>
            <person name="Tomaru Y."/>
        </authorList>
    </citation>
    <scope>NUCLEOTIDE SEQUENCE [LARGE SCALE GENOMIC DNA]</scope>
    <source>
        <strain evidence="2 3">NIES-3715</strain>
    </source>
</reference>
<comment type="caution">
    <text evidence="2">The sequence shown here is derived from an EMBL/GenBank/DDBJ whole genome shotgun (WGS) entry which is preliminary data.</text>
</comment>
<dbReference type="PANTHER" id="PTHR34203:SF13">
    <property type="entry name" value="EXPRESSED PROTEIN"/>
    <property type="match status" value="1"/>
</dbReference>
<accession>A0AAD3CPU0</accession>
<name>A0AAD3CPU0_9STRA</name>
<dbReference type="EMBL" id="BLLK01000038">
    <property type="protein sequence ID" value="GFH49943.1"/>
    <property type="molecule type" value="Genomic_DNA"/>
</dbReference>
<dbReference type="AlphaFoldDB" id="A0AAD3CPU0"/>
<dbReference type="NCBIfam" id="TIGR01444">
    <property type="entry name" value="fkbM_fam"/>
    <property type="match status" value="1"/>
</dbReference>
<dbReference type="InterPro" id="IPR006342">
    <property type="entry name" value="FkbM_mtfrase"/>
</dbReference>
<sequence>MNIRMKRSQSGSSKKCSSLAIIILCPTLILFLLIASNPSRYESVDISTYLSPSSAQATSFGINQNGCKRQELPQPMEKIPLPPTAYEFSADSTSYNFVMAALDNKHIPLPKGEIESNPERKQNYFEIVLAIPRNMSRRIDQKTGRFGKFGNSENTYQTALNAKKEDGIFIDVGGYIGDSAIPSAALGINTFVFEPVKSNANLIHMGVMANHCTVSEHITVINALVGNQDKMDEKIYVTDRTDNAAYGKEAATKNVGESENDFEQPVSMVKLDTFFPKGTKIQNLKIDVQGFELQVLKGAKRILTENKGRLRVRFEFDEGLLKKAGTEPNDVLEFMKSCGYEIVEKSKNDLDWK</sequence>
<dbReference type="InterPro" id="IPR029063">
    <property type="entry name" value="SAM-dependent_MTases_sf"/>
</dbReference>
<dbReference type="Proteomes" id="UP001054902">
    <property type="component" value="Unassembled WGS sequence"/>
</dbReference>
<organism evidence="2 3">
    <name type="scientific">Chaetoceros tenuissimus</name>
    <dbReference type="NCBI Taxonomy" id="426638"/>
    <lineage>
        <taxon>Eukaryota</taxon>
        <taxon>Sar</taxon>
        <taxon>Stramenopiles</taxon>
        <taxon>Ochrophyta</taxon>
        <taxon>Bacillariophyta</taxon>
        <taxon>Coscinodiscophyceae</taxon>
        <taxon>Chaetocerotophycidae</taxon>
        <taxon>Chaetocerotales</taxon>
        <taxon>Chaetocerotaceae</taxon>
        <taxon>Chaetoceros</taxon>
    </lineage>
</organism>
<evidence type="ECO:0000313" key="2">
    <source>
        <dbReference type="EMBL" id="GFH49943.1"/>
    </source>
</evidence>
<dbReference type="Pfam" id="PF05050">
    <property type="entry name" value="Methyltransf_21"/>
    <property type="match status" value="1"/>
</dbReference>
<keyword evidence="2" id="KW-0808">Transferase</keyword>
<evidence type="ECO:0000313" key="3">
    <source>
        <dbReference type="Proteomes" id="UP001054902"/>
    </source>
</evidence>
<dbReference type="GO" id="GO:0032259">
    <property type="term" value="P:methylation"/>
    <property type="evidence" value="ECO:0007669"/>
    <property type="project" value="UniProtKB-KW"/>
</dbReference>
<gene>
    <name evidence="2" type="ORF">CTEN210_06419</name>
</gene>
<keyword evidence="2" id="KW-0489">Methyltransferase</keyword>
<dbReference type="InterPro" id="IPR052514">
    <property type="entry name" value="SAM-dependent_MTase"/>
</dbReference>
<feature type="domain" description="Methyltransferase FkbM" evidence="1">
    <location>
        <begin position="171"/>
        <end position="342"/>
    </location>
</feature>